<dbReference type="EMBL" id="BHVU01000192">
    <property type="protein sequence ID" value="GCA94336.1"/>
    <property type="molecule type" value="Genomic_DNA"/>
</dbReference>
<comment type="caution">
    <text evidence="1">The sequence shown here is derived from an EMBL/GenBank/DDBJ whole genome shotgun (WGS) entry which is preliminary data.</text>
</comment>
<dbReference type="AlphaFoldDB" id="A0A510PKK4"/>
<name>A0A510PKK4_MICAE</name>
<protein>
    <submittedName>
        <fullName evidence="1">Uncharacterized protein</fullName>
    </submittedName>
</protein>
<evidence type="ECO:0000313" key="1">
    <source>
        <dbReference type="EMBL" id="GCA94336.1"/>
    </source>
</evidence>
<reference evidence="1 2" key="1">
    <citation type="journal article" date="2019" name="Appl. Environ. Microbiol.">
        <title>Co-occurrence of broad and narrow host-range viruses infecting the toxic bloom-forming cyanobacterium Microcystis aeruginosa.</title>
        <authorList>
            <person name="Morimoto D."/>
            <person name="Tominaga K."/>
            <person name="Nishimura Y."/>
            <person name="Yoshida N."/>
            <person name="Kimura S."/>
            <person name="Sako Y."/>
            <person name="Yoshida T."/>
        </authorList>
    </citation>
    <scope>NUCLEOTIDE SEQUENCE [LARGE SCALE GENOMIC DNA]</scope>
    <source>
        <strain evidence="1 2">11-30S32</strain>
    </source>
</reference>
<dbReference type="RefSeq" id="WP_108936397.1">
    <property type="nucleotide sequence ID" value="NZ_BHVU01000192.1"/>
</dbReference>
<proteinExistence type="predicted"/>
<accession>A0A510PKK4</accession>
<sequence>MNLPVQSQPVARNLRNAQCNSLIYPYGMGLGINASAYCTCRNGSVDINKCGKALQPKCDGDSCDCVQK</sequence>
<gene>
    <name evidence="1" type="ORF">MAE30S32_29880</name>
</gene>
<dbReference type="Proteomes" id="UP000321223">
    <property type="component" value="Unassembled WGS sequence"/>
</dbReference>
<evidence type="ECO:0000313" key="2">
    <source>
        <dbReference type="Proteomes" id="UP000321223"/>
    </source>
</evidence>
<organism evidence="1 2">
    <name type="scientific">Microcystis aeruginosa 11-30S32</name>
    <dbReference type="NCBI Taxonomy" id="2358142"/>
    <lineage>
        <taxon>Bacteria</taxon>
        <taxon>Bacillati</taxon>
        <taxon>Cyanobacteriota</taxon>
        <taxon>Cyanophyceae</taxon>
        <taxon>Oscillatoriophycideae</taxon>
        <taxon>Chroococcales</taxon>
        <taxon>Microcystaceae</taxon>
        <taxon>Microcystis</taxon>
    </lineage>
</organism>